<comment type="caution">
    <text evidence="2">The sequence shown here is derived from an EMBL/GenBank/DDBJ whole genome shotgun (WGS) entry which is preliminary data.</text>
</comment>
<reference evidence="2" key="1">
    <citation type="journal article" date="2021" name="Front. Microbiol.">
        <title>Comprehensive Comparative Genomics and Phenotyping of Methylobacterium Species.</title>
        <authorList>
            <person name="Alessa O."/>
            <person name="Ogura Y."/>
            <person name="Fujitani Y."/>
            <person name="Takami H."/>
            <person name="Hayashi T."/>
            <person name="Sahin N."/>
            <person name="Tani A."/>
        </authorList>
    </citation>
    <scope>NUCLEOTIDE SEQUENCE</scope>
    <source>
        <strain evidence="2">DSM 23632</strain>
    </source>
</reference>
<sequence length="292" mass="31473">MDLGAAELLRGHDLVGDGLHHVGAGDEHVARVAHHEDEVGHGRRVDVAACARPHDHRDLRYHARSHHVAAEHLAVAAERGHALLDTRPAGVENADDRGAHLQRHVLNFYDFLRVGLGKRAPEHREVLRKQKYGAAVHRAPAGDDAVAGDLLLLHAEIGGAVLHEHVELLERPVVEEEFDAFARGELATFVLGVHALLTAAEAGLRAPLLELLENVLHGMRLRAGEDVRSGPSRASVRGSLTVGDAGPLARRFRPRKRGFYRLSAATSAAASNSIRRSANRASASASRPHTAA</sequence>
<proteinExistence type="predicted"/>
<dbReference type="Proteomes" id="UP001055057">
    <property type="component" value="Unassembled WGS sequence"/>
</dbReference>
<feature type="region of interest" description="Disordered" evidence="1">
    <location>
        <begin position="266"/>
        <end position="292"/>
    </location>
</feature>
<protein>
    <submittedName>
        <fullName evidence="2">Uncharacterized protein</fullName>
    </submittedName>
</protein>
<reference evidence="2" key="2">
    <citation type="submission" date="2021-08" db="EMBL/GenBank/DDBJ databases">
        <authorList>
            <person name="Tani A."/>
            <person name="Ola A."/>
            <person name="Ogura Y."/>
            <person name="Katsura K."/>
            <person name="Hayashi T."/>
        </authorList>
    </citation>
    <scope>NUCLEOTIDE SEQUENCE</scope>
    <source>
        <strain evidence="2">DSM 23632</strain>
    </source>
</reference>
<gene>
    <name evidence="2" type="ORF">MPOCJGCO_1476</name>
</gene>
<organism evidence="2 3">
    <name type="scientific">Methylobacterium trifolii</name>
    <dbReference type="NCBI Taxonomy" id="1003092"/>
    <lineage>
        <taxon>Bacteria</taxon>
        <taxon>Pseudomonadati</taxon>
        <taxon>Pseudomonadota</taxon>
        <taxon>Alphaproteobacteria</taxon>
        <taxon>Hyphomicrobiales</taxon>
        <taxon>Methylobacteriaceae</taxon>
        <taxon>Methylobacterium</taxon>
    </lineage>
</organism>
<accession>A0ABQ4TZV2</accession>
<evidence type="ECO:0000313" key="3">
    <source>
        <dbReference type="Proteomes" id="UP001055057"/>
    </source>
</evidence>
<dbReference type="EMBL" id="BPRB01000075">
    <property type="protein sequence ID" value="GJE59385.1"/>
    <property type="molecule type" value="Genomic_DNA"/>
</dbReference>
<evidence type="ECO:0000313" key="2">
    <source>
        <dbReference type="EMBL" id="GJE59385.1"/>
    </source>
</evidence>
<name>A0ABQ4TZV2_9HYPH</name>
<keyword evidence="3" id="KW-1185">Reference proteome</keyword>
<evidence type="ECO:0000256" key="1">
    <source>
        <dbReference type="SAM" id="MobiDB-lite"/>
    </source>
</evidence>